<gene>
    <name evidence="2" type="ORF">F5891DRAFT_980627</name>
</gene>
<dbReference type="RefSeq" id="XP_041225587.1">
    <property type="nucleotide sequence ID" value="XM_041377020.1"/>
</dbReference>
<feature type="region of interest" description="Disordered" evidence="1">
    <location>
        <begin position="279"/>
        <end position="300"/>
    </location>
</feature>
<organism evidence="2 3">
    <name type="scientific">Suillus fuscotomentosus</name>
    <dbReference type="NCBI Taxonomy" id="1912939"/>
    <lineage>
        <taxon>Eukaryota</taxon>
        <taxon>Fungi</taxon>
        <taxon>Dikarya</taxon>
        <taxon>Basidiomycota</taxon>
        <taxon>Agaricomycotina</taxon>
        <taxon>Agaricomycetes</taxon>
        <taxon>Agaricomycetidae</taxon>
        <taxon>Boletales</taxon>
        <taxon>Suillineae</taxon>
        <taxon>Suillaceae</taxon>
        <taxon>Suillus</taxon>
    </lineage>
</organism>
<evidence type="ECO:0000256" key="1">
    <source>
        <dbReference type="SAM" id="MobiDB-lite"/>
    </source>
</evidence>
<accession>A0AAD4HKZ4</accession>
<comment type="caution">
    <text evidence="2">The sequence shown here is derived from an EMBL/GenBank/DDBJ whole genome shotgun (WGS) entry which is preliminary data.</text>
</comment>
<evidence type="ECO:0000313" key="2">
    <source>
        <dbReference type="EMBL" id="KAG1900011.1"/>
    </source>
</evidence>
<name>A0AAD4HKZ4_9AGAM</name>
<feature type="region of interest" description="Disordered" evidence="1">
    <location>
        <begin position="416"/>
        <end position="439"/>
    </location>
</feature>
<protein>
    <submittedName>
        <fullName evidence="2">Uncharacterized protein</fullName>
    </submittedName>
</protein>
<dbReference type="GeneID" id="64671318"/>
<keyword evidence="3" id="KW-1185">Reference proteome</keyword>
<dbReference type="Proteomes" id="UP001195769">
    <property type="component" value="Unassembled WGS sequence"/>
</dbReference>
<feature type="compositionally biased region" description="Basic and acidic residues" evidence="1">
    <location>
        <begin position="289"/>
        <end position="300"/>
    </location>
</feature>
<evidence type="ECO:0000313" key="3">
    <source>
        <dbReference type="Proteomes" id="UP001195769"/>
    </source>
</evidence>
<reference evidence="2" key="1">
    <citation type="journal article" date="2020" name="New Phytol.">
        <title>Comparative genomics reveals dynamic genome evolution in host specialist ectomycorrhizal fungi.</title>
        <authorList>
            <person name="Lofgren L.A."/>
            <person name="Nguyen N.H."/>
            <person name="Vilgalys R."/>
            <person name="Ruytinx J."/>
            <person name="Liao H.L."/>
            <person name="Branco S."/>
            <person name="Kuo A."/>
            <person name="LaButti K."/>
            <person name="Lipzen A."/>
            <person name="Andreopoulos W."/>
            <person name="Pangilinan J."/>
            <person name="Riley R."/>
            <person name="Hundley H."/>
            <person name="Na H."/>
            <person name="Barry K."/>
            <person name="Grigoriev I.V."/>
            <person name="Stajich J.E."/>
            <person name="Kennedy P.G."/>
        </authorList>
    </citation>
    <scope>NUCLEOTIDE SEQUENCE</scope>
    <source>
        <strain evidence="2">FC203</strain>
    </source>
</reference>
<proteinExistence type="predicted"/>
<sequence length="623" mass="68541">MGLLSVITTELRLTSSIAKENCVLLMLWVAILHLQRLGDNVLHLVVCKFHGSIGFCLIVGSHAHDVLVANFDISDHSSDNETSSFFTGYDNFSQDQDIAALDQRYATQSSGNTDDWPDIIESKDDITISHSIVDYDMLRVFTGDEKVPVETAEPFSYDTSSSPSAQQASFDCNYDDDDGISMSQALPVTANASAKPVADTSKPPMLSVPFVHYSDETRYLQHEFSPRQLPQTSFSDEDNVPTEEYLAEMSEADKVFLGYGHMLAESMYRTLLGLCKPRPASGPTVTNEPDSKTNHPDGRISVDTPLPCAVDLMCTGKSADDVFMADLYLGYEEDYIATAPQNPQVYRAGVEQSPQILLPADLDFGYEGDFLPITPLDRPVHPTAIESLPDIELPANLDFGYEEKIFSMKSSDDALQSTLTEPSPDCGETIQTTSSDEALPTTSSNHLVWLNDIKASTDPSLPADLCLGYEDEALPTIASNSTIGPTHINPSASITLPGDLCLEYEDEAIMKELSTQAVLASQVENLGDRAAPHVSWKSPRTADGLQNHDPLYADAAEAIAHVIDHLEVNDDHESIGNCRETTAKEMIYARRVVEVSYTERRDSITQACRDLRLEEEQDRNNED</sequence>
<dbReference type="EMBL" id="JABBWK010000029">
    <property type="protein sequence ID" value="KAG1900011.1"/>
    <property type="molecule type" value="Genomic_DNA"/>
</dbReference>
<dbReference type="AlphaFoldDB" id="A0AAD4HKZ4"/>
<feature type="compositionally biased region" description="Polar residues" evidence="1">
    <location>
        <begin position="429"/>
        <end position="439"/>
    </location>
</feature>